<protein>
    <submittedName>
        <fullName evidence="1">Uncharacterized protein</fullName>
    </submittedName>
</protein>
<gene>
    <name evidence="1" type="ORF">KSP40_PGU011488</name>
</gene>
<dbReference type="Proteomes" id="UP001412067">
    <property type="component" value="Unassembled WGS sequence"/>
</dbReference>
<reference evidence="1 2" key="1">
    <citation type="journal article" date="2022" name="Nat. Plants">
        <title>Genomes of leafy and leafless Platanthera orchids illuminate the evolution of mycoheterotrophy.</title>
        <authorList>
            <person name="Li M.H."/>
            <person name="Liu K.W."/>
            <person name="Li Z."/>
            <person name="Lu H.C."/>
            <person name="Ye Q.L."/>
            <person name="Zhang D."/>
            <person name="Wang J.Y."/>
            <person name="Li Y.F."/>
            <person name="Zhong Z.M."/>
            <person name="Liu X."/>
            <person name="Yu X."/>
            <person name="Liu D.K."/>
            <person name="Tu X.D."/>
            <person name="Liu B."/>
            <person name="Hao Y."/>
            <person name="Liao X.Y."/>
            <person name="Jiang Y.T."/>
            <person name="Sun W.H."/>
            <person name="Chen J."/>
            <person name="Chen Y.Q."/>
            <person name="Ai Y."/>
            <person name="Zhai J.W."/>
            <person name="Wu S.S."/>
            <person name="Zhou Z."/>
            <person name="Hsiao Y.Y."/>
            <person name="Wu W.L."/>
            <person name="Chen Y.Y."/>
            <person name="Lin Y.F."/>
            <person name="Hsu J.L."/>
            <person name="Li C.Y."/>
            <person name="Wang Z.W."/>
            <person name="Zhao X."/>
            <person name="Zhong W.Y."/>
            <person name="Ma X.K."/>
            <person name="Ma L."/>
            <person name="Huang J."/>
            <person name="Chen G.Z."/>
            <person name="Huang M.Z."/>
            <person name="Huang L."/>
            <person name="Peng D.H."/>
            <person name="Luo Y.B."/>
            <person name="Zou S.Q."/>
            <person name="Chen S.P."/>
            <person name="Lan S."/>
            <person name="Tsai W.C."/>
            <person name="Van de Peer Y."/>
            <person name="Liu Z.J."/>
        </authorList>
    </citation>
    <scope>NUCLEOTIDE SEQUENCE [LARGE SCALE GENOMIC DNA]</scope>
    <source>
        <strain evidence="1">Lor288</strain>
    </source>
</reference>
<evidence type="ECO:0000313" key="2">
    <source>
        <dbReference type="Proteomes" id="UP001412067"/>
    </source>
</evidence>
<accession>A0ABR2MDQ6</accession>
<evidence type="ECO:0000313" key="1">
    <source>
        <dbReference type="EMBL" id="KAK8962263.1"/>
    </source>
</evidence>
<dbReference type="EMBL" id="JBBWWR010000008">
    <property type="protein sequence ID" value="KAK8962263.1"/>
    <property type="molecule type" value="Genomic_DNA"/>
</dbReference>
<name>A0ABR2MDQ6_9ASPA</name>
<proteinExistence type="predicted"/>
<keyword evidence="2" id="KW-1185">Reference proteome</keyword>
<comment type="caution">
    <text evidence="1">The sequence shown here is derived from an EMBL/GenBank/DDBJ whole genome shotgun (WGS) entry which is preliminary data.</text>
</comment>
<organism evidence="1 2">
    <name type="scientific">Platanthera guangdongensis</name>
    <dbReference type="NCBI Taxonomy" id="2320717"/>
    <lineage>
        <taxon>Eukaryota</taxon>
        <taxon>Viridiplantae</taxon>
        <taxon>Streptophyta</taxon>
        <taxon>Embryophyta</taxon>
        <taxon>Tracheophyta</taxon>
        <taxon>Spermatophyta</taxon>
        <taxon>Magnoliopsida</taxon>
        <taxon>Liliopsida</taxon>
        <taxon>Asparagales</taxon>
        <taxon>Orchidaceae</taxon>
        <taxon>Orchidoideae</taxon>
        <taxon>Orchideae</taxon>
        <taxon>Orchidinae</taxon>
        <taxon>Platanthera</taxon>
    </lineage>
</organism>
<sequence>MTELTELNSEFSSSISRLGLFPTGSWELTELNSEFSSSISRLGLFPTGSWIVFENGRGLRRHYYGARTPCRPRCPHLAGGECDAVTVVVEASPVSAQEFSRPPIDLDWKLLVADKRTGKQYEFGISEEGALNASDLKKSLCLVVQLCSKCGGSVWRIITNQGDACGISNGGWWKQGQQ</sequence>